<organism evidence="3 4">
    <name type="scientific">Archangium gephyra</name>
    <dbReference type="NCBI Taxonomy" id="48"/>
    <lineage>
        <taxon>Bacteria</taxon>
        <taxon>Pseudomonadati</taxon>
        <taxon>Myxococcota</taxon>
        <taxon>Myxococcia</taxon>
        <taxon>Myxococcales</taxon>
        <taxon>Cystobacterineae</taxon>
        <taxon>Archangiaceae</taxon>
        <taxon>Archangium</taxon>
    </lineage>
</organism>
<comment type="caution">
    <text evidence="3">The sequence shown here is derived from an EMBL/GenBank/DDBJ whole genome shotgun (WGS) entry which is preliminary data.</text>
</comment>
<dbReference type="PANTHER" id="PTHR35174">
    <property type="entry name" value="BLL7171 PROTEIN-RELATED"/>
    <property type="match status" value="1"/>
</dbReference>
<accession>A0A2W5U2H3</accession>
<comment type="similarity">
    <text evidence="1">Belongs to the YciI family.</text>
</comment>
<gene>
    <name evidence="3" type="ORF">DI536_01945</name>
</gene>
<dbReference type="Pfam" id="PF03795">
    <property type="entry name" value="YCII"/>
    <property type="match status" value="1"/>
</dbReference>
<reference evidence="3 4" key="1">
    <citation type="submission" date="2017-08" db="EMBL/GenBank/DDBJ databases">
        <title>Infants hospitalized years apart are colonized by the same room-sourced microbial strains.</title>
        <authorList>
            <person name="Brooks B."/>
            <person name="Olm M.R."/>
            <person name="Firek B.A."/>
            <person name="Baker R."/>
            <person name="Thomas B.C."/>
            <person name="Morowitz M.J."/>
            <person name="Banfield J.F."/>
        </authorList>
    </citation>
    <scope>NUCLEOTIDE SEQUENCE [LARGE SCALE GENOMIC DNA]</scope>
    <source>
        <strain evidence="3">S2_003_000_R2_14</strain>
    </source>
</reference>
<dbReference type="Proteomes" id="UP000249061">
    <property type="component" value="Unassembled WGS sequence"/>
</dbReference>
<evidence type="ECO:0000256" key="1">
    <source>
        <dbReference type="ARBA" id="ARBA00007689"/>
    </source>
</evidence>
<dbReference type="SUPFAM" id="SSF54909">
    <property type="entry name" value="Dimeric alpha+beta barrel"/>
    <property type="match status" value="2"/>
</dbReference>
<dbReference type="AlphaFoldDB" id="A0A2W5U2H3"/>
<evidence type="ECO:0000259" key="2">
    <source>
        <dbReference type="Pfam" id="PF03795"/>
    </source>
</evidence>
<evidence type="ECO:0000313" key="4">
    <source>
        <dbReference type="Proteomes" id="UP000249061"/>
    </source>
</evidence>
<name>A0A2W5U2H3_9BACT</name>
<feature type="domain" description="YCII-related" evidence="2">
    <location>
        <begin position="27"/>
        <end position="122"/>
    </location>
</feature>
<dbReference type="Gene3D" id="3.30.70.1060">
    <property type="entry name" value="Dimeric alpha+beta barrel"/>
    <property type="match status" value="2"/>
</dbReference>
<dbReference type="EMBL" id="QFQP01000001">
    <property type="protein sequence ID" value="PZR18666.1"/>
    <property type="molecule type" value="Genomic_DNA"/>
</dbReference>
<dbReference type="InterPro" id="IPR011008">
    <property type="entry name" value="Dimeric_a/b-barrel"/>
</dbReference>
<sequence>MSFVAAPLRRHFEPDFFRPRPERTGTMKYLTMHKVDATMENEVPPDAAMLERMGAFMGEVGSSGKLLGGEGLRPSKTRTRFTFREGGVQEERGPFKGRNEVIAGVLLLKVKTHEEAVAWVKRFADVVGDTEIELGPVTEAWDLGFGPKPAGAPLRVLCLQKATAFTESGAALPADKADAMRALLVDMKRAGVLGGAARTAPSSQASRLFYRGGKRTVVDGPFAESKELIAGYAVMNPSGKAEVLELSDRFAAVLQTDLESDAFPVELVDLENVEKGTPWSKAW</sequence>
<dbReference type="InterPro" id="IPR005545">
    <property type="entry name" value="YCII"/>
</dbReference>
<proteinExistence type="inferred from homology"/>
<protein>
    <recommendedName>
        <fullName evidence="2">YCII-related domain-containing protein</fullName>
    </recommendedName>
</protein>
<evidence type="ECO:0000313" key="3">
    <source>
        <dbReference type="EMBL" id="PZR18666.1"/>
    </source>
</evidence>